<keyword evidence="1" id="KW-0812">Transmembrane</keyword>
<name>A0A9D2G487_9FIRM</name>
<dbReference type="AlphaFoldDB" id="A0A9D2G487"/>
<reference evidence="2" key="2">
    <citation type="submission" date="2021-04" db="EMBL/GenBank/DDBJ databases">
        <authorList>
            <person name="Gilroy R."/>
        </authorList>
    </citation>
    <scope>NUCLEOTIDE SEQUENCE</scope>
    <source>
        <strain evidence="2">ChiW7-2402</strain>
    </source>
</reference>
<comment type="caution">
    <text evidence="2">The sequence shown here is derived from an EMBL/GenBank/DDBJ whole genome shotgun (WGS) entry which is preliminary data.</text>
</comment>
<evidence type="ECO:0000256" key="1">
    <source>
        <dbReference type="SAM" id="Phobius"/>
    </source>
</evidence>
<proteinExistence type="predicted"/>
<dbReference type="EMBL" id="DXBB01000061">
    <property type="protein sequence ID" value="HIZ72779.1"/>
    <property type="molecule type" value="Genomic_DNA"/>
</dbReference>
<evidence type="ECO:0000313" key="3">
    <source>
        <dbReference type="Proteomes" id="UP000824102"/>
    </source>
</evidence>
<feature type="transmembrane region" description="Helical" evidence="1">
    <location>
        <begin position="64"/>
        <end position="86"/>
    </location>
</feature>
<organism evidence="2 3">
    <name type="scientific">Candidatus Gallimonas intestinavium</name>
    <dbReference type="NCBI Taxonomy" id="2838603"/>
    <lineage>
        <taxon>Bacteria</taxon>
        <taxon>Bacillati</taxon>
        <taxon>Bacillota</taxon>
        <taxon>Clostridia</taxon>
        <taxon>Candidatus Gallimonas</taxon>
    </lineage>
</organism>
<gene>
    <name evidence="2" type="ORF">H9964_04290</name>
</gene>
<accession>A0A9D2G487</accession>
<feature type="transmembrane region" description="Helical" evidence="1">
    <location>
        <begin position="26"/>
        <end position="52"/>
    </location>
</feature>
<reference evidence="2" key="1">
    <citation type="journal article" date="2021" name="PeerJ">
        <title>Extensive microbial diversity within the chicken gut microbiome revealed by metagenomics and culture.</title>
        <authorList>
            <person name="Gilroy R."/>
            <person name="Ravi A."/>
            <person name="Getino M."/>
            <person name="Pursley I."/>
            <person name="Horton D.L."/>
            <person name="Alikhan N.F."/>
            <person name="Baker D."/>
            <person name="Gharbi K."/>
            <person name="Hall N."/>
            <person name="Watson M."/>
            <person name="Adriaenssens E.M."/>
            <person name="Foster-Nyarko E."/>
            <person name="Jarju S."/>
            <person name="Secka A."/>
            <person name="Antonio M."/>
            <person name="Oren A."/>
            <person name="Chaudhuri R.R."/>
            <person name="La Ragione R."/>
            <person name="Hildebrand F."/>
            <person name="Pallen M.J."/>
        </authorList>
    </citation>
    <scope>NUCLEOTIDE SEQUENCE</scope>
    <source>
        <strain evidence="2">ChiW7-2402</strain>
    </source>
</reference>
<dbReference type="Proteomes" id="UP000824102">
    <property type="component" value="Unassembled WGS sequence"/>
</dbReference>
<evidence type="ECO:0000313" key="2">
    <source>
        <dbReference type="EMBL" id="HIZ72779.1"/>
    </source>
</evidence>
<sequence>MIREMYYEESAVPVNAMKEEKLNKGFTIAAGIFLALSVIYLFYALLVVANILADEDLDTIGRVFNILFTLSFFFMGVLIAVLLLLYKRRYNVSFDYTFVEDELRISKVFNGKKRKFLKMLKADQMLKIGSCAKESFERTRAGMGKKQIYYMTPNDEPAEGKEFFYILSSTTMEKILVIIEARREILEYLVRAAGRSKYDPN</sequence>
<keyword evidence="1" id="KW-0472">Membrane</keyword>
<protein>
    <submittedName>
        <fullName evidence="2">Uncharacterized protein</fullName>
    </submittedName>
</protein>
<keyword evidence="1" id="KW-1133">Transmembrane helix</keyword>